<keyword evidence="3" id="KW-1185">Reference proteome</keyword>
<evidence type="ECO:0000256" key="1">
    <source>
        <dbReference type="SAM" id="MobiDB-lite"/>
    </source>
</evidence>
<proteinExistence type="predicted"/>
<dbReference type="RefSeq" id="WP_128214586.1">
    <property type="nucleotide sequence ID" value="NZ_CP025746.1"/>
</dbReference>
<gene>
    <name evidence="2" type="ORF">C1I91_20750</name>
</gene>
<dbReference type="Proteomes" id="UP000286268">
    <property type="component" value="Chromosome"/>
</dbReference>
<organism evidence="2 3">
    <name type="scientific">Clostridium manihotivorum</name>
    <dbReference type="NCBI Taxonomy" id="2320868"/>
    <lineage>
        <taxon>Bacteria</taxon>
        <taxon>Bacillati</taxon>
        <taxon>Bacillota</taxon>
        <taxon>Clostridia</taxon>
        <taxon>Eubacteriales</taxon>
        <taxon>Clostridiaceae</taxon>
        <taxon>Clostridium</taxon>
    </lineage>
</organism>
<dbReference type="EMBL" id="CP025746">
    <property type="protein sequence ID" value="QAA33865.1"/>
    <property type="molecule type" value="Genomic_DNA"/>
</dbReference>
<feature type="region of interest" description="Disordered" evidence="1">
    <location>
        <begin position="34"/>
        <end position="57"/>
    </location>
</feature>
<evidence type="ECO:0000313" key="3">
    <source>
        <dbReference type="Proteomes" id="UP000286268"/>
    </source>
</evidence>
<sequence>MIEILITLAIVGVAGFILFKNVRSSAKGECHCSSSSSCSSSSCAGCSSSTTPLTIKK</sequence>
<evidence type="ECO:0000313" key="2">
    <source>
        <dbReference type="EMBL" id="QAA33865.1"/>
    </source>
</evidence>
<name>A0A3R5UHJ6_9CLOT</name>
<accession>A0A3R5UHJ6</accession>
<reference evidence="2 3" key="1">
    <citation type="submission" date="2018-01" db="EMBL/GenBank/DDBJ databases">
        <title>Genome Sequencing and Assembly of Anaerobacter polyendosporus strain CT4.</title>
        <authorList>
            <person name="Tachaapaikoon C."/>
            <person name="Sutheeworapong S."/>
            <person name="Jenjaroenpun P."/>
            <person name="Wongsurawat T."/>
            <person name="Nookeaw I."/>
            <person name="Cheawchanlertfa P."/>
            <person name="Kosugi A."/>
            <person name="Cheevadhanarak S."/>
            <person name="Ratanakhanokchai K."/>
        </authorList>
    </citation>
    <scope>NUCLEOTIDE SEQUENCE [LARGE SCALE GENOMIC DNA]</scope>
    <source>
        <strain evidence="2 3">CT4</strain>
    </source>
</reference>
<protein>
    <submittedName>
        <fullName evidence="2">FeoB-associated Cys-rich membrane protein</fullName>
    </submittedName>
</protein>
<dbReference type="KEGG" id="cmah:C1I91_20750"/>
<feature type="compositionally biased region" description="Low complexity" evidence="1">
    <location>
        <begin position="34"/>
        <end position="49"/>
    </location>
</feature>
<dbReference type="AlphaFoldDB" id="A0A3R5UHJ6"/>